<feature type="signal peptide" evidence="1">
    <location>
        <begin position="1"/>
        <end position="28"/>
    </location>
</feature>
<organism evidence="2 3">
    <name type="scientific">Culex pipiens pipiens</name>
    <name type="common">Northern house mosquito</name>
    <dbReference type="NCBI Taxonomy" id="38569"/>
    <lineage>
        <taxon>Eukaryota</taxon>
        <taxon>Metazoa</taxon>
        <taxon>Ecdysozoa</taxon>
        <taxon>Arthropoda</taxon>
        <taxon>Hexapoda</taxon>
        <taxon>Insecta</taxon>
        <taxon>Pterygota</taxon>
        <taxon>Neoptera</taxon>
        <taxon>Endopterygota</taxon>
        <taxon>Diptera</taxon>
        <taxon>Nematocera</taxon>
        <taxon>Culicoidea</taxon>
        <taxon>Culicidae</taxon>
        <taxon>Culicinae</taxon>
        <taxon>Culicini</taxon>
        <taxon>Culex</taxon>
        <taxon>Culex</taxon>
    </lineage>
</organism>
<evidence type="ECO:0000256" key="1">
    <source>
        <dbReference type="SAM" id="SignalP"/>
    </source>
</evidence>
<evidence type="ECO:0000313" key="3">
    <source>
        <dbReference type="Proteomes" id="UP001562425"/>
    </source>
</evidence>
<comment type="caution">
    <text evidence="2">The sequence shown here is derived from an EMBL/GenBank/DDBJ whole genome shotgun (WGS) entry which is preliminary data.</text>
</comment>
<keyword evidence="3" id="KW-1185">Reference proteome</keyword>
<feature type="chain" id="PRO_5044858358" description="Secreted protein" evidence="1">
    <location>
        <begin position="29"/>
        <end position="95"/>
    </location>
</feature>
<protein>
    <recommendedName>
        <fullName evidence="4">Secreted protein</fullName>
    </recommendedName>
</protein>
<dbReference type="AlphaFoldDB" id="A0ABD1DMV9"/>
<dbReference type="EMBL" id="JBEHCU010005467">
    <property type="protein sequence ID" value="KAL1399734.1"/>
    <property type="molecule type" value="Genomic_DNA"/>
</dbReference>
<dbReference type="Proteomes" id="UP001562425">
    <property type="component" value="Unassembled WGS sequence"/>
</dbReference>
<name>A0ABD1DMV9_CULPP</name>
<proteinExistence type="predicted"/>
<reference evidence="2 3" key="1">
    <citation type="submission" date="2024-05" db="EMBL/GenBank/DDBJ databases">
        <title>Culex pipiens pipiens assembly and annotation.</title>
        <authorList>
            <person name="Alout H."/>
            <person name="Durand T."/>
        </authorList>
    </citation>
    <scope>NUCLEOTIDE SEQUENCE [LARGE SCALE GENOMIC DNA]</scope>
    <source>
        <strain evidence="2">HA-2024</strain>
        <tissue evidence="2">Whole body</tissue>
    </source>
</reference>
<gene>
    <name evidence="2" type="ORF">pipiens_007973</name>
</gene>
<keyword evidence="1" id="KW-0732">Signal</keyword>
<accession>A0ABD1DMV9</accession>
<evidence type="ECO:0008006" key="4">
    <source>
        <dbReference type="Google" id="ProtNLM"/>
    </source>
</evidence>
<sequence length="95" mass="10515">MLVERFHMVASSTVFLLTVGLLAELASGLVENSNDTKTSSGSSYAVGRFPFLMPKVIPYKLMSCPSKVEGYRNRFGRTAYCRIRSDANRVSYPLG</sequence>
<evidence type="ECO:0000313" key="2">
    <source>
        <dbReference type="EMBL" id="KAL1399734.1"/>
    </source>
</evidence>